<comment type="caution">
    <text evidence="2">The sequence shown here is derived from an EMBL/GenBank/DDBJ whole genome shotgun (WGS) entry which is preliminary data.</text>
</comment>
<evidence type="ECO:0000256" key="1">
    <source>
        <dbReference type="SAM" id="MobiDB-lite"/>
    </source>
</evidence>
<dbReference type="AlphaFoldDB" id="A0A815YMP2"/>
<feature type="region of interest" description="Disordered" evidence="1">
    <location>
        <begin position="1"/>
        <end position="63"/>
    </location>
</feature>
<sequence>DIDSKDVHPDEIHKKNEHVTRYSSQESDEFNNSRGNIQQKQDFHGNQTGYKFGNFYDYKVEHP</sequence>
<accession>A0A815YMP2</accession>
<evidence type="ECO:0000313" key="2">
    <source>
        <dbReference type="EMBL" id="CAF1572247.1"/>
    </source>
</evidence>
<proteinExistence type="predicted"/>
<protein>
    <submittedName>
        <fullName evidence="2">Uncharacterized protein</fullName>
    </submittedName>
</protein>
<organism evidence="2 3">
    <name type="scientific">Rotaria sordida</name>
    <dbReference type="NCBI Taxonomy" id="392033"/>
    <lineage>
        <taxon>Eukaryota</taxon>
        <taxon>Metazoa</taxon>
        <taxon>Spiralia</taxon>
        <taxon>Gnathifera</taxon>
        <taxon>Rotifera</taxon>
        <taxon>Eurotatoria</taxon>
        <taxon>Bdelloidea</taxon>
        <taxon>Philodinida</taxon>
        <taxon>Philodinidae</taxon>
        <taxon>Rotaria</taxon>
    </lineage>
</organism>
<dbReference type="EMBL" id="CAJNOU010015462">
    <property type="protein sequence ID" value="CAF1572247.1"/>
    <property type="molecule type" value="Genomic_DNA"/>
</dbReference>
<name>A0A815YMP2_9BILA</name>
<reference evidence="2" key="1">
    <citation type="submission" date="2021-02" db="EMBL/GenBank/DDBJ databases">
        <authorList>
            <person name="Nowell W R."/>
        </authorList>
    </citation>
    <scope>NUCLEOTIDE SEQUENCE</scope>
</reference>
<feature type="compositionally biased region" description="Polar residues" evidence="1">
    <location>
        <begin position="21"/>
        <end position="49"/>
    </location>
</feature>
<feature type="non-terminal residue" evidence="2">
    <location>
        <position position="1"/>
    </location>
</feature>
<feature type="compositionally biased region" description="Basic and acidic residues" evidence="1">
    <location>
        <begin position="1"/>
        <end position="20"/>
    </location>
</feature>
<gene>
    <name evidence="2" type="ORF">SEV965_LOCUS39631</name>
</gene>
<dbReference type="Proteomes" id="UP000663889">
    <property type="component" value="Unassembled WGS sequence"/>
</dbReference>
<evidence type="ECO:0000313" key="3">
    <source>
        <dbReference type="Proteomes" id="UP000663889"/>
    </source>
</evidence>